<feature type="domain" description="Major facilitator superfamily (MFS) profile" evidence="6">
    <location>
        <begin position="20"/>
        <end position="412"/>
    </location>
</feature>
<feature type="transmembrane region" description="Helical" evidence="5">
    <location>
        <begin position="386"/>
        <end position="405"/>
    </location>
</feature>
<accession>A0A932EPZ9</accession>
<comment type="caution">
    <text evidence="7">The sequence shown here is derived from an EMBL/GenBank/DDBJ whole genome shotgun (WGS) entry which is preliminary data.</text>
</comment>
<feature type="transmembrane region" description="Helical" evidence="5">
    <location>
        <begin position="170"/>
        <end position="189"/>
    </location>
</feature>
<keyword evidence="2 5" id="KW-0812">Transmembrane</keyword>
<feature type="transmembrane region" description="Helical" evidence="5">
    <location>
        <begin position="271"/>
        <end position="292"/>
    </location>
</feature>
<evidence type="ECO:0000256" key="2">
    <source>
        <dbReference type="ARBA" id="ARBA00022692"/>
    </source>
</evidence>
<dbReference type="InterPro" id="IPR011701">
    <property type="entry name" value="MFS"/>
</dbReference>
<keyword evidence="4 5" id="KW-0472">Membrane</keyword>
<dbReference type="InterPro" id="IPR005829">
    <property type="entry name" value="Sugar_transporter_CS"/>
</dbReference>
<evidence type="ECO:0000256" key="1">
    <source>
        <dbReference type="ARBA" id="ARBA00004141"/>
    </source>
</evidence>
<keyword evidence="3 5" id="KW-1133">Transmembrane helix</keyword>
<evidence type="ECO:0000259" key="6">
    <source>
        <dbReference type="PROSITE" id="PS50850"/>
    </source>
</evidence>
<dbReference type="InterPro" id="IPR020846">
    <property type="entry name" value="MFS_dom"/>
</dbReference>
<feature type="transmembrane region" description="Helical" evidence="5">
    <location>
        <begin position="144"/>
        <end position="164"/>
    </location>
</feature>
<dbReference type="SUPFAM" id="SSF103473">
    <property type="entry name" value="MFS general substrate transporter"/>
    <property type="match status" value="1"/>
</dbReference>
<organism evidence="7 8">
    <name type="scientific">Candidatus Korobacter versatilis</name>
    <dbReference type="NCBI Taxonomy" id="658062"/>
    <lineage>
        <taxon>Bacteria</taxon>
        <taxon>Pseudomonadati</taxon>
        <taxon>Acidobacteriota</taxon>
        <taxon>Terriglobia</taxon>
        <taxon>Terriglobales</taxon>
        <taxon>Candidatus Korobacteraceae</taxon>
        <taxon>Candidatus Korobacter</taxon>
    </lineage>
</organism>
<proteinExistence type="predicted"/>
<protein>
    <submittedName>
        <fullName evidence="7">MFS transporter</fullName>
    </submittedName>
</protein>
<evidence type="ECO:0000313" key="8">
    <source>
        <dbReference type="Proteomes" id="UP000779809"/>
    </source>
</evidence>
<dbReference type="GO" id="GO:0005886">
    <property type="term" value="C:plasma membrane"/>
    <property type="evidence" value="ECO:0007669"/>
    <property type="project" value="TreeGrafter"/>
</dbReference>
<dbReference type="EMBL" id="JACPNR010000010">
    <property type="protein sequence ID" value="MBI2678807.1"/>
    <property type="molecule type" value="Genomic_DNA"/>
</dbReference>
<dbReference type="Proteomes" id="UP000779809">
    <property type="component" value="Unassembled WGS sequence"/>
</dbReference>
<feature type="transmembrane region" description="Helical" evidence="5">
    <location>
        <begin position="85"/>
        <end position="103"/>
    </location>
</feature>
<dbReference type="AlphaFoldDB" id="A0A932EPZ9"/>
<dbReference type="Pfam" id="PF07690">
    <property type="entry name" value="MFS_1"/>
    <property type="match status" value="2"/>
</dbReference>
<gene>
    <name evidence="7" type="ORF">HYX28_08500</name>
</gene>
<dbReference type="PANTHER" id="PTHR23508">
    <property type="entry name" value="CARBOXYLIC ACID TRANSPORTER PROTEIN HOMOLOG"/>
    <property type="match status" value="1"/>
</dbReference>
<dbReference type="PROSITE" id="PS00217">
    <property type="entry name" value="SUGAR_TRANSPORT_2"/>
    <property type="match status" value="1"/>
</dbReference>
<feature type="transmembrane region" description="Helical" evidence="5">
    <location>
        <begin position="229"/>
        <end position="251"/>
    </location>
</feature>
<feature type="transmembrane region" description="Helical" evidence="5">
    <location>
        <begin position="358"/>
        <end position="380"/>
    </location>
</feature>
<feature type="transmembrane region" description="Helical" evidence="5">
    <location>
        <begin position="58"/>
        <end position="78"/>
    </location>
</feature>
<dbReference type="PROSITE" id="PS50850">
    <property type="entry name" value="MFS"/>
    <property type="match status" value="1"/>
</dbReference>
<feature type="transmembrane region" description="Helical" evidence="5">
    <location>
        <begin position="21"/>
        <end position="46"/>
    </location>
</feature>
<comment type="subcellular location">
    <subcellularLocation>
        <location evidence="1">Membrane</location>
        <topology evidence="1">Multi-pass membrane protein</topology>
    </subcellularLocation>
</comment>
<evidence type="ECO:0000256" key="5">
    <source>
        <dbReference type="SAM" id="Phobius"/>
    </source>
</evidence>
<dbReference type="PANTHER" id="PTHR23508:SF10">
    <property type="entry name" value="CARBOXYLIC ACID TRANSPORTER PROTEIN HOMOLOG"/>
    <property type="match status" value="1"/>
</dbReference>
<evidence type="ECO:0000256" key="3">
    <source>
        <dbReference type="ARBA" id="ARBA00022989"/>
    </source>
</evidence>
<dbReference type="InterPro" id="IPR036259">
    <property type="entry name" value="MFS_trans_sf"/>
</dbReference>
<feature type="transmembrane region" description="Helical" evidence="5">
    <location>
        <begin position="109"/>
        <end position="132"/>
    </location>
</feature>
<evidence type="ECO:0000256" key="4">
    <source>
        <dbReference type="ARBA" id="ARBA00023136"/>
    </source>
</evidence>
<feature type="transmembrane region" description="Helical" evidence="5">
    <location>
        <begin position="324"/>
        <end position="346"/>
    </location>
</feature>
<dbReference type="GO" id="GO:0046943">
    <property type="term" value="F:carboxylic acid transmembrane transporter activity"/>
    <property type="evidence" value="ECO:0007669"/>
    <property type="project" value="TreeGrafter"/>
</dbReference>
<sequence>MSAAPLPLTFSHSTRDQRRTLIAAALGWMLDAFDVMLYSLVLVHVMRDLGMTQKQAGLLNTLTLVASGIGGLMFGFVADRIGRKRALMLSILTYSVCSFASGLSQSVLMLAVFRFILGLGMGGEWNTGATLVAETWPTSLRAKALSIVQSSWAIGFAIAALVVWAVMLRFQWRAVFFVGVLPALVILWIRRDVPESKMWQEQKASGVIKLKPDVTFAQLFHGEYGPRTLALLFLNFFGMFGWWGLFTWVPAYFTLPPDRGGLGFSEAQKTVLLVVLNLTGMLPGYASFGWVADWIGRRRSFILYTLMAALLVPLYAMAHNFWLLLVLGTPIAFFGTGFFSGSGIIGAEMFPTAVRARALGFTYNGARTMSAISPFVIGWAAQSKGLGGAFLLCAASFFLATLVATQLPETKGKQLD</sequence>
<evidence type="ECO:0000313" key="7">
    <source>
        <dbReference type="EMBL" id="MBI2678807.1"/>
    </source>
</evidence>
<name>A0A932EPZ9_9BACT</name>
<reference evidence="7" key="1">
    <citation type="submission" date="2020-07" db="EMBL/GenBank/DDBJ databases">
        <title>Huge and variable diversity of episymbiotic CPR bacteria and DPANN archaea in groundwater ecosystems.</title>
        <authorList>
            <person name="He C.Y."/>
            <person name="Keren R."/>
            <person name="Whittaker M."/>
            <person name="Farag I.F."/>
            <person name="Doudna J."/>
            <person name="Cate J.H.D."/>
            <person name="Banfield J.F."/>
        </authorList>
    </citation>
    <scope>NUCLEOTIDE SEQUENCE</scope>
    <source>
        <strain evidence="7">NC_groundwater_580_Pr5_B-0.1um_64_19</strain>
    </source>
</reference>
<dbReference type="Gene3D" id="1.20.1250.20">
    <property type="entry name" value="MFS general substrate transporter like domains"/>
    <property type="match status" value="2"/>
</dbReference>
<feature type="transmembrane region" description="Helical" evidence="5">
    <location>
        <begin position="301"/>
        <end position="318"/>
    </location>
</feature>